<evidence type="ECO:0000256" key="1">
    <source>
        <dbReference type="ARBA" id="ARBA00004141"/>
    </source>
</evidence>
<evidence type="ECO:0000313" key="9">
    <source>
        <dbReference type="EMBL" id="CAL4769613.1"/>
    </source>
</evidence>
<feature type="transmembrane region" description="Helical" evidence="7">
    <location>
        <begin position="147"/>
        <end position="169"/>
    </location>
</feature>
<feature type="transmembrane region" description="Helical" evidence="7">
    <location>
        <begin position="36"/>
        <end position="56"/>
    </location>
</feature>
<proteinExistence type="inferred from homology"/>
<keyword evidence="5 7" id="KW-1133">Transmembrane helix</keyword>
<dbReference type="InterPro" id="IPR013936">
    <property type="entry name" value="CRT-like"/>
</dbReference>
<comment type="similarity">
    <text evidence="2">Belongs to the CRT-like transporter family.</text>
</comment>
<feature type="transmembrane region" description="Helical" evidence="7">
    <location>
        <begin position="176"/>
        <end position="194"/>
    </location>
</feature>
<keyword evidence="3" id="KW-0813">Transport</keyword>
<evidence type="ECO:0000256" key="4">
    <source>
        <dbReference type="ARBA" id="ARBA00022692"/>
    </source>
</evidence>
<feature type="transmembrane region" description="Helical" evidence="7">
    <location>
        <begin position="292"/>
        <end position="311"/>
    </location>
</feature>
<feature type="transmembrane region" description="Helical" evidence="7">
    <location>
        <begin position="252"/>
        <end position="272"/>
    </location>
</feature>
<evidence type="ECO:0000256" key="6">
    <source>
        <dbReference type="ARBA" id="ARBA00023136"/>
    </source>
</evidence>
<keyword evidence="6 7" id="KW-0472">Membrane</keyword>
<keyword evidence="10" id="KW-1185">Reference proteome</keyword>
<feature type="transmembrane region" description="Helical" evidence="7">
    <location>
        <begin position="576"/>
        <end position="596"/>
    </location>
</feature>
<dbReference type="Proteomes" id="UP001152797">
    <property type="component" value="Unassembled WGS sequence"/>
</dbReference>
<evidence type="ECO:0000313" key="8">
    <source>
        <dbReference type="EMBL" id="CAI3982301.1"/>
    </source>
</evidence>
<feature type="transmembrane region" description="Helical" evidence="7">
    <location>
        <begin position="68"/>
        <end position="92"/>
    </location>
</feature>
<reference evidence="8" key="1">
    <citation type="submission" date="2022-10" db="EMBL/GenBank/DDBJ databases">
        <authorList>
            <person name="Chen Y."/>
            <person name="Dougan E. K."/>
            <person name="Chan C."/>
            <person name="Rhodes N."/>
            <person name="Thang M."/>
        </authorList>
    </citation>
    <scope>NUCLEOTIDE SEQUENCE</scope>
</reference>
<accession>A0A9P1C1U4</accession>
<comment type="caution">
    <text evidence="8">The sequence shown here is derived from an EMBL/GenBank/DDBJ whole genome shotgun (WGS) entry which is preliminary data.</text>
</comment>
<dbReference type="EMBL" id="CAMXCT010000702">
    <property type="protein sequence ID" value="CAI3982301.1"/>
    <property type="molecule type" value="Genomic_DNA"/>
</dbReference>
<feature type="transmembrane region" description="Helical" evidence="7">
    <location>
        <begin position="422"/>
        <end position="438"/>
    </location>
</feature>
<feature type="transmembrane region" description="Helical" evidence="7">
    <location>
        <begin position="389"/>
        <end position="410"/>
    </location>
</feature>
<dbReference type="PANTHER" id="PTHR13146:SF3">
    <property type="entry name" value="EAMA DOMAIN-CONTAINING PROTEIN"/>
    <property type="match status" value="1"/>
</dbReference>
<dbReference type="GO" id="GO:0016020">
    <property type="term" value="C:membrane"/>
    <property type="evidence" value="ECO:0007669"/>
    <property type="project" value="UniProtKB-SubCell"/>
</dbReference>
<gene>
    <name evidence="8" type="ORF">C1SCF055_LOCUS10010</name>
</gene>
<evidence type="ECO:0000256" key="3">
    <source>
        <dbReference type="ARBA" id="ARBA00022448"/>
    </source>
</evidence>
<keyword evidence="4 7" id="KW-0812">Transmembrane</keyword>
<reference evidence="9 10" key="2">
    <citation type="submission" date="2024-05" db="EMBL/GenBank/DDBJ databases">
        <authorList>
            <person name="Chen Y."/>
            <person name="Shah S."/>
            <person name="Dougan E. K."/>
            <person name="Thang M."/>
            <person name="Chan C."/>
        </authorList>
    </citation>
    <scope>NUCLEOTIDE SEQUENCE [LARGE SCALE GENOMIC DNA]</scope>
</reference>
<dbReference type="PANTHER" id="PTHR13146">
    <property type="match status" value="1"/>
</dbReference>
<dbReference type="EMBL" id="CAMXCT030000702">
    <property type="protein sequence ID" value="CAL4769613.1"/>
    <property type="molecule type" value="Genomic_DNA"/>
</dbReference>
<organism evidence="8">
    <name type="scientific">Cladocopium goreaui</name>
    <dbReference type="NCBI Taxonomy" id="2562237"/>
    <lineage>
        <taxon>Eukaryota</taxon>
        <taxon>Sar</taxon>
        <taxon>Alveolata</taxon>
        <taxon>Dinophyceae</taxon>
        <taxon>Suessiales</taxon>
        <taxon>Symbiodiniaceae</taxon>
        <taxon>Cladocopium</taxon>
    </lineage>
</organism>
<dbReference type="OrthoDB" id="416555at2759"/>
<protein>
    <submittedName>
        <fullName evidence="9">Crt homolog 3 (Chloroquine resistance transporter paralog 3) (DdCRTp3)</fullName>
    </submittedName>
</protein>
<name>A0A9P1C1U4_9DINO</name>
<comment type="subcellular location">
    <subcellularLocation>
        <location evidence="1">Membrane</location>
        <topology evidence="1">Multi-pass membrane protein</topology>
    </subcellularLocation>
</comment>
<evidence type="ECO:0000256" key="7">
    <source>
        <dbReference type="SAM" id="Phobius"/>
    </source>
</evidence>
<dbReference type="Pfam" id="PF08627">
    <property type="entry name" value="CRT-like"/>
    <property type="match status" value="1"/>
</dbReference>
<evidence type="ECO:0000256" key="2">
    <source>
        <dbReference type="ARBA" id="ARBA00006690"/>
    </source>
</evidence>
<evidence type="ECO:0000313" key="10">
    <source>
        <dbReference type="Proteomes" id="UP001152797"/>
    </source>
</evidence>
<dbReference type="AlphaFoldDB" id="A0A9P1C1U4"/>
<feature type="transmembrane region" description="Helical" evidence="7">
    <location>
        <begin position="360"/>
        <end position="382"/>
    </location>
</feature>
<evidence type="ECO:0000256" key="5">
    <source>
        <dbReference type="ARBA" id="ARBA00022989"/>
    </source>
</evidence>
<sequence length="644" mass="73611">MARESRQVLVDEEISTMSTDEDLGVVKEKQAWREKYIVPFVFIGFIVIRALDRIFLYRVQKSMADYTAILMSIYWPPMVQVMCFLVSLAYVFRKRQSDKSYNMAWFSPFSERASSQGAVPQKWIAQFALYDQVNAILSAPPSPFIPLVLQTPLNNLVVLFTAFTAFFYLKTRFKMVHYAGICIILCSCLVGVLVELQGPQPIICRGLHGAADAMKNPATAATVPQETRWLVQNATDDCVTGLPPYKNADGEIIYIAFGTLATMYLLYIFAIIPSAFSNCYKQKKLKQVNLDVMWSFFWSGMWQVFWGFLLYPLSWVPWPTPTGHNEAGPSTLSQDLKDSWTCFMGRNPKPSVTTCSAEPAWLWFMMYLLFNVFFNLFFLWLIKRLSGTWASIGSILCGNLCGIFSQFDLFAGPSAQKLTMEQWMALILSSIAMWVYNIEEEVDVNGKSVYGEKEQGDHRYDTFGVMGVDPDEDEYASDDEPMAQTPPGGVCLADYCEIFDACHPEVTRRGKSDPAPSCNNETMLLQRRRCEESLAKCLPLDQEESRKLHAKLSRHFCQMMDCRIRAERHKEQNHEMMPVVVLLILVVLLGFIAFSLTVCCVDYSDDFLNYLEESNIISSRCRRRATEMRENTRSVMHLDRTKTI</sequence>
<dbReference type="EMBL" id="CAMXCT020000702">
    <property type="protein sequence ID" value="CAL1135676.1"/>
    <property type="molecule type" value="Genomic_DNA"/>
</dbReference>